<name>A0A4Y9XNW9_9AGAM</name>
<evidence type="ECO:0000256" key="4">
    <source>
        <dbReference type="ARBA" id="ARBA00022617"/>
    </source>
</evidence>
<keyword evidence="5 9" id="KW-0479">Metal-binding</keyword>
<comment type="cofactor">
    <cofactor evidence="1 9">
        <name>heme</name>
        <dbReference type="ChEBI" id="CHEBI:30413"/>
    </cofactor>
</comment>
<dbReference type="Pfam" id="PF00067">
    <property type="entry name" value="p450"/>
    <property type="match status" value="1"/>
</dbReference>
<dbReference type="SUPFAM" id="SSF48264">
    <property type="entry name" value="Cytochrome P450"/>
    <property type="match status" value="1"/>
</dbReference>
<keyword evidence="8 10" id="KW-0503">Monooxygenase</keyword>
<dbReference type="InterPro" id="IPR017972">
    <property type="entry name" value="Cyt_P450_CS"/>
</dbReference>
<gene>
    <name evidence="11" type="ORF">EVG20_g11255</name>
</gene>
<dbReference type="InterPro" id="IPR002403">
    <property type="entry name" value="Cyt_P450_E_grp-IV"/>
</dbReference>
<dbReference type="GO" id="GO:0020037">
    <property type="term" value="F:heme binding"/>
    <property type="evidence" value="ECO:0007669"/>
    <property type="project" value="InterPro"/>
</dbReference>
<accession>A0A4Y9XNW9</accession>
<keyword evidence="6 10" id="KW-0560">Oxidoreductase</keyword>
<dbReference type="PROSITE" id="PS00086">
    <property type="entry name" value="CYTOCHROME_P450"/>
    <property type="match status" value="1"/>
</dbReference>
<reference evidence="11 12" key="1">
    <citation type="submission" date="2019-02" db="EMBL/GenBank/DDBJ databases">
        <title>Genome sequencing of the rare red list fungi Dentipellis fragilis.</title>
        <authorList>
            <person name="Buettner E."/>
            <person name="Kellner H."/>
        </authorList>
    </citation>
    <scope>NUCLEOTIDE SEQUENCE [LARGE SCALE GENOMIC DNA]</scope>
    <source>
        <strain evidence="11 12">DSM 105465</strain>
    </source>
</reference>
<evidence type="ECO:0000313" key="12">
    <source>
        <dbReference type="Proteomes" id="UP000298327"/>
    </source>
</evidence>
<dbReference type="GO" id="GO:0004497">
    <property type="term" value="F:monooxygenase activity"/>
    <property type="evidence" value="ECO:0007669"/>
    <property type="project" value="UniProtKB-KW"/>
</dbReference>
<evidence type="ECO:0000256" key="6">
    <source>
        <dbReference type="ARBA" id="ARBA00023002"/>
    </source>
</evidence>
<dbReference type="InterPro" id="IPR001128">
    <property type="entry name" value="Cyt_P450"/>
</dbReference>
<evidence type="ECO:0000256" key="5">
    <source>
        <dbReference type="ARBA" id="ARBA00022723"/>
    </source>
</evidence>
<evidence type="ECO:0000256" key="3">
    <source>
        <dbReference type="ARBA" id="ARBA00010617"/>
    </source>
</evidence>
<dbReference type="OrthoDB" id="1470350at2759"/>
<evidence type="ECO:0000256" key="1">
    <source>
        <dbReference type="ARBA" id="ARBA00001971"/>
    </source>
</evidence>
<evidence type="ECO:0000256" key="8">
    <source>
        <dbReference type="ARBA" id="ARBA00023033"/>
    </source>
</evidence>
<dbReference type="PANTHER" id="PTHR24305:SF166">
    <property type="entry name" value="CYTOCHROME P450 12A4, MITOCHONDRIAL-RELATED"/>
    <property type="match status" value="1"/>
</dbReference>
<evidence type="ECO:0000256" key="7">
    <source>
        <dbReference type="ARBA" id="ARBA00023004"/>
    </source>
</evidence>
<keyword evidence="12" id="KW-1185">Reference proteome</keyword>
<dbReference type="PRINTS" id="PR00465">
    <property type="entry name" value="EP450IV"/>
</dbReference>
<dbReference type="GO" id="GO:0016705">
    <property type="term" value="F:oxidoreductase activity, acting on paired donors, with incorporation or reduction of molecular oxygen"/>
    <property type="evidence" value="ECO:0007669"/>
    <property type="project" value="InterPro"/>
</dbReference>
<dbReference type="AlphaFoldDB" id="A0A4Y9XNW9"/>
<dbReference type="PRINTS" id="PR00385">
    <property type="entry name" value="P450"/>
</dbReference>
<organism evidence="11 12">
    <name type="scientific">Dentipellis fragilis</name>
    <dbReference type="NCBI Taxonomy" id="205917"/>
    <lineage>
        <taxon>Eukaryota</taxon>
        <taxon>Fungi</taxon>
        <taxon>Dikarya</taxon>
        <taxon>Basidiomycota</taxon>
        <taxon>Agaricomycotina</taxon>
        <taxon>Agaricomycetes</taxon>
        <taxon>Russulales</taxon>
        <taxon>Hericiaceae</taxon>
        <taxon>Dentipellis</taxon>
    </lineage>
</organism>
<evidence type="ECO:0000256" key="9">
    <source>
        <dbReference type="PIRSR" id="PIRSR602403-1"/>
    </source>
</evidence>
<evidence type="ECO:0008006" key="13">
    <source>
        <dbReference type="Google" id="ProtNLM"/>
    </source>
</evidence>
<keyword evidence="7 9" id="KW-0408">Iron</keyword>
<dbReference type="PANTHER" id="PTHR24305">
    <property type="entry name" value="CYTOCHROME P450"/>
    <property type="match status" value="1"/>
</dbReference>
<evidence type="ECO:0000256" key="10">
    <source>
        <dbReference type="RuleBase" id="RU000461"/>
    </source>
</evidence>
<dbReference type="InterPro" id="IPR050121">
    <property type="entry name" value="Cytochrome_P450_monoxygenase"/>
</dbReference>
<evidence type="ECO:0000256" key="2">
    <source>
        <dbReference type="ARBA" id="ARBA00005179"/>
    </source>
</evidence>
<dbReference type="GO" id="GO:0005506">
    <property type="term" value="F:iron ion binding"/>
    <property type="evidence" value="ECO:0007669"/>
    <property type="project" value="InterPro"/>
</dbReference>
<dbReference type="STRING" id="205917.A0A4Y9XNW9"/>
<protein>
    <recommendedName>
        <fullName evidence="13">Cytochrome P450</fullName>
    </recommendedName>
</protein>
<dbReference type="InterPro" id="IPR036396">
    <property type="entry name" value="Cyt_P450_sf"/>
</dbReference>
<comment type="similarity">
    <text evidence="3 10">Belongs to the cytochrome P450 family.</text>
</comment>
<keyword evidence="4 9" id="KW-0349">Heme</keyword>
<dbReference type="Proteomes" id="UP000298327">
    <property type="component" value="Unassembled WGS sequence"/>
</dbReference>
<dbReference type="Gene3D" id="1.10.630.10">
    <property type="entry name" value="Cytochrome P450"/>
    <property type="match status" value="1"/>
</dbReference>
<proteinExistence type="inferred from homology"/>
<dbReference type="EMBL" id="SEOQ01001660">
    <property type="protein sequence ID" value="TFY50921.1"/>
    <property type="molecule type" value="Genomic_DNA"/>
</dbReference>
<comment type="caution">
    <text evidence="11">The sequence shown here is derived from an EMBL/GenBank/DDBJ whole genome shotgun (WGS) entry which is preliminary data.</text>
</comment>
<sequence>MVRTLKKVKMPPSSIDFLPPRTERTISISQYRPKDTQQTEGTISLPNSRELTLDIIGLSGFDFDFGALDDEDNEVSQAYKGLMVDGTLYPSKFDVVLKSFWKYIPSDILHLVRFLPMKSYMRFRRYTLFMRKFAPEVFRKSESRDDGKDVASVLQRANSAEDPAKRLHPNELYDQISTILLAGHDTTSYTLTWLFWELAKNKSWQAKVREEVMAARNNAAARGDDDLSAADLDRIPILNAVLKESMRVHPIVWYLARIAENDDVIPLAFPVTTKTGKTISAIPIRKGQGIQVSISAYNRMPEIWGEDAHEFNPDRFLGSRGAKQTSVGVFSNLLNFSGGLRACIGWRFSILEQQALAAMLLEKFEFSIPQDSAVNDVKRKPSLVMVPIVEDQPGLSLFLEAKPIQ</sequence>
<feature type="binding site" description="axial binding residue" evidence="9">
    <location>
        <position position="343"/>
    </location>
    <ligand>
        <name>heme</name>
        <dbReference type="ChEBI" id="CHEBI:30413"/>
    </ligand>
    <ligandPart>
        <name>Fe</name>
        <dbReference type="ChEBI" id="CHEBI:18248"/>
    </ligandPart>
</feature>
<evidence type="ECO:0000313" key="11">
    <source>
        <dbReference type="EMBL" id="TFY50921.1"/>
    </source>
</evidence>
<comment type="pathway">
    <text evidence="2">Secondary metabolite biosynthesis.</text>
</comment>